<reference evidence="3 4" key="2">
    <citation type="submission" date="2018-11" db="EMBL/GenBank/DDBJ databases">
        <authorList>
            <consortium name="Pathogen Informatics"/>
        </authorList>
    </citation>
    <scope>NUCLEOTIDE SEQUENCE [LARGE SCALE GENOMIC DNA]</scope>
    <source>
        <strain evidence="3 4">NST_G2</strain>
    </source>
</reference>
<evidence type="ECO:0000313" key="3">
    <source>
        <dbReference type="EMBL" id="VDM04581.1"/>
    </source>
</evidence>
<feature type="transmembrane region" description="Helical" evidence="1">
    <location>
        <begin position="31"/>
        <end position="50"/>
    </location>
</feature>
<feature type="domain" description="Reverse transcriptase" evidence="2">
    <location>
        <begin position="36"/>
        <end position="127"/>
    </location>
</feature>
<keyword evidence="1" id="KW-0812">Transmembrane</keyword>
<dbReference type="OrthoDB" id="10070415at2759"/>
<keyword evidence="4" id="KW-1185">Reference proteome</keyword>
<sequence length="130" mass="15423">MWHQKQVPHDFKNSNIVHLYRQKRNRKICDNHGVFSLLSITVMFFASMLLNCLNGHLNQGLIPESQCGFRRHRVTTDMISAARQLQEKYQEMRTHLYTTFVYPTNAFDTVNHDRLWKVIQNFGCPKPILF</sequence>
<protein>
    <submittedName>
        <fullName evidence="5">Reverse transcriptase domain-containing protein</fullName>
    </submittedName>
</protein>
<dbReference type="STRING" id="70667.A0A183TNZ7"/>
<evidence type="ECO:0000313" key="5">
    <source>
        <dbReference type="WBParaSite" id="SSLN_0001887801-mRNA-1"/>
    </source>
</evidence>
<keyword evidence="1" id="KW-1133">Transmembrane helix</keyword>
<accession>A0A183TNZ7</accession>
<proteinExistence type="predicted"/>
<organism evidence="5">
    <name type="scientific">Schistocephalus solidus</name>
    <name type="common">Tapeworm</name>
    <dbReference type="NCBI Taxonomy" id="70667"/>
    <lineage>
        <taxon>Eukaryota</taxon>
        <taxon>Metazoa</taxon>
        <taxon>Spiralia</taxon>
        <taxon>Lophotrochozoa</taxon>
        <taxon>Platyhelminthes</taxon>
        <taxon>Cestoda</taxon>
        <taxon>Eucestoda</taxon>
        <taxon>Diphyllobothriidea</taxon>
        <taxon>Diphyllobothriidae</taxon>
        <taxon>Schistocephalus</taxon>
    </lineage>
</organism>
<name>A0A183TNZ7_SCHSO</name>
<dbReference type="PANTHER" id="PTHR47027">
    <property type="entry name" value="REVERSE TRANSCRIPTASE DOMAIN-CONTAINING PROTEIN"/>
    <property type="match status" value="1"/>
</dbReference>
<keyword evidence="1" id="KW-0472">Membrane</keyword>
<gene>
    <name evidence="3" type="ORF">SSLN_LOCUS18195</name>
</gene>
<dbReference type="Pfam" id="PF00078">
    <property type="entry name" value="RVT_1"/>
    <property type="match status" value="1"/>
</dbReference>
<dbReference type="AlphaFoldDB" id="A0A183TNZ7"/>
<dbReference type="WBParaSite" id="SSLN_0001887801-mRNA-1">
    <property type="protein sequence ID" value="SSLN_0001887801-mRNA-1"/>
    <property type="gene ID" value="SSLN_0001887801"/>
</dbReference>
<dbReference type="PANTHER" id="PTHR47027:SF26">
    <property type="entry name" value="REVERSE TRANSCRIPTASE DOMAIN-CONTAINING PROTEIN"/>
    <property type="match status" value="1"/>
</dbReference>
<dbReference type="EMBL" id="UYSU01043874">
    <property type="protein sequence ID" value="VDM04581.1"/>
    <property type="molecule type" value="Genomic_DNA"/>
</dbReference>
<evidence type="ECO:0000313" key="4">
    <source>
        <dbReference type="Proteomes" id="UP000275846"/>
    </source>
</evidence>
<evidence type="ECO:0000259" key="2">
    <source>
        <dbReference type="Pfam" id="PF00078"/>
    </source>
</evidence>
<reference evidence="5" key="1">
    <citation type="submission" date="2016-06" db="UniProtKB">
        <authorList>
            <consortium name="WormBaseParasite"/>
        </authorList>
    </citation>
    <scope>IDENTIFICATION</scope>
</reference>
<evidence type="ECO:0000256" key="1">
    <source>
        <dbReference type="SAM" id="Phobius"/>
    </source>
</evidence>
<dbReference type="Proteomes" id="UP000275846">
    <property type="component" value="Unassembled WGS sequence"/>
</dbReference>
<dbReference type="InterPro" id="IPR000477">
    <property type="entry name" value="RT_dom"/>
</dbReference>